<reference evidence="2 3" key="1">
    <citation type="submission" date="2018-09" db="EMBL/GenBank/DDBJ databases">
        <title>Arachidicoccus sp. nov., a bacterium isolated from soil.</title>
        <authorList>
            <person name="Weon H.-Y."/>
            <person name="Kwon S.-W."/>
            <person name="Lee S.A."/>
        </authorList>
    </citation>
    <scope>NUCLEOTIDE SEQUENCE [LARGE SCALE GENOMIC DNA]</scope>
    <source>
        <strain evidence="2 3">KIS59-12</strain>
    </source>
</reference>
<name>A0A386HLX7_9BACT</name>
<dbReference type="Pfam" id="PF08241">
    <property type="entry name" value="Methyltransf_11"/>
    <property type="match status" value="1"/>
</dbReference>
<feature type="domain" description="Methyltransferase type 11" evidence="1">
    <location>
        <begin position="47"/>
        <end position="143"/>
    </location>
</feature>
<dbReference type="Gene3D" id="3.40.50.150">
    <property type="entry name" value="Vaccinia Virus protein VP39"/>
    <property type="match status" value="1"/>
</dbReference>
<dbReference type="GO" id="GO:0008757">
    <property type="term" value="F:S-adenosylmethionine-dependent methyltransferase activity"/>
    <property type="evidence" value="ECO:0007669"/>
    <property type="project" value="InterPro"/>
</dbReference>
<evidence type="ECO:0000259" key="1">
    <source>
        <dbReference type="Pfam" id="PF08241"/>
    </source>
</evidence>
<dbReference type="EMBL" id="CP032489">
    <property type="protein sequence ID" value="AYD46785.1"/>
    <property type="molecule type" value="Genomic_DNA"/>
</dbReference>
<proteinExistence type="predicted"/>
<dbReference type="Proteomes" id="UP000266118">
    <property type="component" value="Chromosome"/>
</dbReference>
<evidence type="ECO:0000313" key="3">
    <source>
        <dbReference type="Proteomes" id="UP000266118"/>
    </source>
</evidence>
<keyword evidence="2" id="KW-0808">Transferase</keyword>
<dbReference type="AlphaFoldDB" id="A0A386HLX7"/>
<dbReference type="OrthoDB" id="9795634at2"/>
<dbReference type="RefSeq" id="WP_119985178.1">
    <property type="nucleotide sequence ID" value="NZ_CP032489.1"/>
</dbReference>
<keyword evidence="3" id="KW-1185">Reference proteome</keyword>
<dbReference type="InterPro" id="IPR013216">
    <property type="entry name" value="Methyltransf_11"/>
</dbReference>
<dbReference type="KEGG" id="ark:D6B99_03635"/>
<dbReference type="SUPFAM" id="SSF53335">
    <property type="entry name" value="S-adenosyl-L-methionine-dependent methyltransferases"/>
    <property type="match status" value="1"/>
</dbReference>
<dbReference type="InterPro" id="IPR029063">
    <property type="entry name" value="SAM-dependent_MTases_sf"/>
</dbReference>
<dbReference type="CDD" id="cd02440">
    <property type="entry name" value="AdoMet_MTases"/>
    <property type="match status" value="1"/>
</dbReference>
<accession>A0A386HLX7</accession>
<dbReference type="GO" id="GO:0032259">
    <property type="term" value="P:methylation"/>
    <property type="evidence" value="ECO:0007669"/>
    <property type="project" value="UniProtKB-KW"/>
</dbReference>
<keyword evidence="2" id="KW-0489">Methyltransferase</keyword>
<sequence>MNTTNIEKEQAHWLLAKLGKRVLRPGGKQLTLKIIKSLQISKNDNILEFAPGMGATASLLLSYHPKSYTAVEANESAAKNLQKKFNGKNSHIIIGNAAQSHIKDESIDKILGEAMLTMQANHRKSEVIQEAYRILREGGLYAIHELCLEPENISEETKEDIQKNLAITMHVNARPLTIIEWENLFKNEGFSIKEVFFSPMRLLELKRVIADEGIFRSIRIAVNILIHQKARRRLMEIRHLFRKYQSHLNAISIVVEKI</sequence>
<organism evidence="2 3">
    <name type="scientific">Arachidicoccus soli</name>
    <dbReference type="NCBI Taxonomy" id="2341117"/>
    <lineage>
        <taxon>Bacteria</taxon>
        <taxon>Pseudomonadati</taxon>
        <taxon>Bacteroidota</taxon>
        <taxon>Chitinophagia</taxon>
        <taxon>Chitinophagales</taxon>
        <taxon>Chitinophagaceae</taxon>
        <taxon>Arachidicoccus</taxon>
    </lineage>
</organism>
<evidence type="ECO:0000313" key="2">
    <source>
        <dbReference type="EMBL" id="AYD46785.1"/>
    </source>
</evidence>
<gene>
    <name evidence="2" type="ORF">D6B99_03635</name>
</gene>
<protein>
    <submittedName>
        <fullName evidence="2">Class I SAM-dependent methyltransferase</fullName>
    </submittedName>
</protein>